<proteinExistence type="predicted"/>
<dbReference type="Pfam" id="PF12698">
    <property type="entry name" value="ABC2_membrane_3"/>
    <property type="match status" value="2"/>
</dbReference>
<evidence type="ECO:0000256" key="2">
    <source>
        <dbReference type="ARBA" id="ARBA00022692"/>
    </source>
</evidence>
<evidence type="ECO:0000256" key="4">
    <source>
        <dbReference type="ARBA" id="ARBA00023136"/>
    </source>
</evidence>
<dbReference type="Gene3D" id="3.40.1710.10">
    <property type="entry name" value="abc type-2 transporter like domain"/>
    <property type="match status" value="1"/>
</dbReference>
<keyword evidence="2 5" id="KW-0812">Transmembrane</keyword>
<comment type="subcellular location">
    <subcellularLocation>
        <location evidence="1">Membrane</location>
        <topology evidence="1">Multi-pass membrane protein</topology>
    </subcellularLocation>
</comment>
<reference evidence="7 8" key="1">
    <citation type="submission" date="2021-03" db="EMBL/GenBank/DDBJ databases">
        <title>Genomic Encyclopedia of Type Strains, Phase IV (KMG-IV): sequencing the most valuable type-strain genomes for metagenomic binning, comparative biology and taxonomic classification.</title>
        <authorList>
            <person name="Goeker M."/>
        </authorList>
    </citation>
    <scope>NUCLEOTIDE SEQUENCE [LARGE SCALE GENOMIC DNA]</scope>
    <source>
        <strain evidence="7 8">DSM 26806</strain>
    </source>
</reference>
<protein>
    <submittedName>
        <fullName evidence="7">Membrane protein</fullName>
    </submittedName>
</protein>
<evidence type="ECO:0000313" key="7">
    <source>
        <dbReference type="EMBL" id="MBP2000704.1"/>
    </source>
</evidence>
<dbReference type="Proteomes" id="UP001519288">
    <property type="component" value="Unassembled WGS sequence"/>
</dbReference>
<dbReference type="NCBIfam" id="TIGR03057">
    <property type="entry name" value="xxxLxxG_by_4"/>
    <property type="match status" value="2"/>
</dbReference>
<sequence>MKLLSVFAKDIKAGVKKPLTLVSFIAVIFIPILYCGMYLSAFWDPYGHLDELPVAIVNQDKGATYDGKALHVGTDLVDELKKTKDFKWIFVNNDQANKGMDDNQYYMKITIPENFSSQATTLMNDHPQPADLVYEPNGNYNFVAGQIGNTAMKDLKSKISAKVTEAYTNSLFDKITEISSGLKEAGNGAGDLHTGAGKLEDGATKLKENLSKLVSGTSELQNGLSPLKNGALQIHSGTADLSTGAHNLSGGLDKLNAAHQQLQSGVSQSSGGVKQLSQGLHSALAGNTKLNQGAHASADGAAKLQQGLQASETGATKLNQGLQSSVEGSNKVAQGAKGVAQGLEQLAKSNPALAQDPSVQKLLAASQAVAQGSEQLAAGQTQLAEGSEQLAAGSKKLSQGADQLATGTSQLAKGSDQLVAGNKKLVSGADKLNAGSTKIEQGMKQFGSKLSEAATGSHTLAAGTTKLESGSNSLVQGIQKLGGGVNTLASGSVKLNDGAGELKNGMGDLVSGSGKLADKLTEAAHKTGDVKTTDETVTMYAQPVKVTEDTSKKVKNYGTGIAPYFLSISLFVGSLISTIIISMRGTTVEGATGWQRFFSRAFTFMLMSILQSLILDTIVLELIDLKVQSIPLFYLFTLATSFAFMMIIQAIVTWLDQPGRFVVVILMVMQLTTSAGTFPLELLPNWMKPINPWLPMSHSVTGFKAVIASGDYSVMWRQFDLLLIYGVSFLLLTLAYFLIRTPKQERVNKSNTEAAVTA</sequence>
<dbReference type="NCBIfam" id="TIGR03061">
    <property type="entry name" value="pip_yhgE_Nterm"/>
    <property type="match status" value="1"/>
</dbReference>
<dbReference type="InterPro" id="IPR017500">
    <property type="entry name" value="Phage_infect_YhgE_N"/>
</dbReference>
<evidence type="ECO:0000259" key="6">
    <source>
        <dbReference type="Pfam" id="PF12698"/>
    </source>
</evidence>
<evidence type="ECO:0000256" key="1">
    <source>
        <dbReference type="ARBA" id="ARBA00004141"/>
    </source>
</evidence>
<dbReference type="RefSeq" id="WP_209861106.1">
    <property type="nucleotide sequence ID" value="NZ_JAGGLD010000002.1"/>
</dbReference>
<dbReference type="InterPro" id="IPR017501">
    <property type="entry name" value="Phage_infect_YhgE_C"/>
</dbReference>
<feature type="transmembrane region" description="Helical" evidence="5">
    <location>
        <begin position="601"/>
        <end position="620"/>
    </location>
</feature>
<feature type="transmembrane region" description="Helical" evidence="5">
    <location>
        <begin position="721"/>
        <end position="739"/>
    </location>
</feature>
<dbReference type="InterPro" id="IPR013525">
    <property type="entry name" value="ABC2_TM"/>
</dbReference>
<keyword evidence="8" id="KW-1185">Reference proteome</keyword>
<dbReference type="PANTHER" id="PTHR43077">
    <property type="entry name" value="TRANSPORT PERMEASE YVFS-RELATED"/>
    <property type="match status" value="1"/>
</dbReference>
<dbReference type="SUPFAM" id="SSF101967">
    <property type="entry name" value="Adhesin YadA, collagen-binding domain"/>
    <property type="match status" value="1"/>
</dbReference>
<dbReference type="SUPFAM" id="SSF58104">
    <property type="entry name" value="Methyl-accepting chemotaxis protein (MCP) signaling domain"/>
    <property type="match status" value="1"/>
</dbReference>
<evidence type="ECO:0000256" key="5">
    <source>
        <dbReference type="SAM" id="Phobius"/>
    </source>
</evidence>
<name>A0ABS4JG65_9BACL</name>
<evidence type="ECO:0000256" key="3">
    <source>
        <dbReference type="ARBA" id="ARBA00022989"/>
    </source>
</evidence>
<dbReference type="Gene3D" id="1.10.287.950">
    <property type="entry name" value="Methyl-accepting chemotaxis protein"/>
    <property type="match status" value="2"/>
</dbReference>
<comment type="caution">
    <text evidence="7">The sequence shown here is derived from an EMBL/GenBank/DDBJ whole genome shotgun (WGS) entry which is preliminary data.</text>
</comment>
<evidence type="ECO:0000313" key="8">
    <source>
        <dbReference type="Proteomes" id="UP001519288"/>
    </source>
</evidence>
<dbReference type="PANTHER" id="PTHR43077:SF5">
    <property type="entry name" value="PHAGE INFECTION PROTEIN"/>
    <property type="match status" value="1"/>
</dbReference>
<organism evidence="7 8">
    <name type="scientific">Paenibacillus shirakamiensis</name>
    <dbReference type="NCBI Taxonomy" id="1265935"/>
    <lineage>
        <taxon>Bacteria</taxon>
        <taxon>Bacillati</taxon>
        <taxon>Bacillota</taxon>
        <taxon>Bacilli</taxon>
        <taxon>Bacillales</taxon>
        <taxon>Paenibacillaceae</taxon>
        <taxon>Paenibacillus</taxon>
    </lineage>
</organism>
<dbReference type="NCBIfam" id="TIGR03062">
    <property type="entry name" value="pip_yhgE_Cterm"/>
    <property type="match status" value="1"/>
</dbReference>
<feature type="transmembrane region" description="Helical" evidence="5">
    <location>
        <begin position="561"/>
        <end position="581"/>
    </location>
</feature>
<dbReference type="InterPro" id="IPR051328">
    <property type="entry name" value="T7SS_ABC-Transporter"/>
</dbReference>
<feature type="domain" description="ABC-2 type transporter transmembrane" evidence="6">
    <location>
        <begin position="533"/>
        <end position="734"/>
    </location>
</feature>
<feature type="transmembrane region" description="Helical" evidence="5">
    <location>
        <begin position="21"/>
        <end position="43"/>
    </location>
</feature>
<dbReference type="InterPro" id="IPR023908">
    <property type="entry name" value="xxxLxxG_rpt"/>
</dbReference>
<gene>
    <name evidence="7" type="ORF">J2Z69_001735</name>
</gene>
<feature type="transmembrane region" description="Helical" evidence="5">
    <location>
        <begin position="632"/>
        <end position="654"/>
    </location>
</feature>
<keyword evidence="3 5" id="KW-1133">Transmembrane helix</keyword>
<dbReference type="InterPro" id="IPR011049">
    <property type="entry name" value="Serralysin-like_metalloprot_C"/>
</dbReference>
<dbReference type="EMBL" id="JAGGLD010000002">
    <property type="protein sequence ID" value="MBP2000704.1"/>
    <property type="molecule type" value="Genomic_DNA"/>
</dbReference>
<feature type="transmembrane region" description="Helical" evidence="5">
    <location>
        <begin position="661"/>
        <end position="680"/>
    </location>
</feature>
<feature type="domain" description="ABC-2 type transporter transmembrane" evidence="6">
    <location>
        <begin position="23"/>
        <end position="162"/>
    </location>
</feature>
<keyword evidence="4 5" id="KW-0472">Membrane</keyword>
<accession>A0ABS4JG65</accession>